<organism evidence="3 4">
    <name type="scientific">Pandoraea terrigena</name>
    <dbReference type="NCBI Taxonomy" id="2508292"/>
    <lineage>
        <taxon>Bacteria</taxon>
        <taxon>Pseudomonadati</taxon>
        <taxon>Pseudomonadota</taxon>
        <taxon>Betaproteobacteria</taxon>
        <taxon>Burkholderiales</taxon>
        <taxon>Burkholderiaceae</taxon>
        <taxon>Pandoraea</taxon>
    </lineage>
</organism>
<dbReference type="InterPro" id="IPR045002">
    <property type="entry name" value="Ech1-like"/>
</dbReference>
<dbReference type="PANTHER" id="PTHR43149:SF1">
    <property type="entry name" value="DELTA(3,5)-DELTA(2,4)-DIENOYL-COA ISOMERASE, MITOCHONDRIAL"/>
    <property type="match status" value="1"/>
</dbReference>
<dbReference type="SUPFAM" id="SSF52096">
    <property type="entry name" value="ClpP/crotonase"/>
    <property type="match status" value="1"/>
</dbReference>
<dbReference type="Proteomes" id="UP000334380">
    <property type="component" value="Unassembled WGS sequence"/>
</dbReference>
<dbReference type="AlphaFoldDB" id="A0A5E4SHX8"/>
<evidence type="ECO:0000313" key="4">
    <source>
        <dbReference type="Proteomes" id="UP000334380"/>
    </source>
</evidence>
<dbReference type="InterPro" id="IPR029045">
    <property type="entry name" value="ClpP/crotonase-like_dom_sf"/>
</dbReference>
<dbReference type="GO" id="GO:0016853">
    <property type="term" value="F:isomerase activity"/>
    <property type="evidence" value="ECO:0007669"/>
    <property type="project" value="InterPro"/>
</dbReference>
<keyword evidence="4" id="KW-1185">Reference proteome</keyword>
<dbReference type="Gene3D" id="3.90.226.10">
    <property type="entry name" value="2-enoyl-CoA Hydratase, Chain A, domain 1"/>
    <property type="match status" value="1"/>
</dbReference>
<dbReference type="PANTHER" id="PTHR43149">
    <property type="entry name" value="ENOYL-COA HYDRATASE"/>
    <property type="match status" value="1"/>
</dbReference>
<gene>
    <name evidence="3" type="ORF">PTE31013_00751</name>
</gene>
<dbReference type="OrthoDB" id="9148881at2"/>
<proteinExistence type="inferred from homology"/>
<dbReference type="InterPro" id="IPR018376">
    <property type="entry name" value="Enoyl-CoA_hyd/isom_CS"/>
</dbReference>
<dbReference type="InterPro" id="IPR001753">
    <property type="entry name" value="Enoyl-CoA_hydra/iso"/>
</dbReference>
<dbReference type="CDD" id="cd06558">
    <property type="entry name" value="crotonase-like"/>
    <property type="match status" value="1"/>
</dbReference>
<dbReference type="PROSITE" id="PS00166">
    <property type="entry name" value="ENOYL_COA_HYDRATASE"/>
    <property type="match status" value="1"/>
</dbReference>
<sequence length="259" mass="27818">MPELIIEAICPGVTTVRINRPEKRNACNRAVWQGIADAVNRLAQRDDTRAVILTGTGEHFCAGDDIVAYNASKSSPSAAQQHRDAIDAAYKALLDAPFPVLAAIRGACVGGAVSLAMCCDFRIAHTSARLSIPAAKLSLVYPTAHVQRLVHLVGLSAARRWLYTAEFVHAQRATHAGFFDLMTDGDAVEAALVFAGPMLDKAPLSLIGSKMQLNAISTDTLGDVRAAVDAQIATIENSEDYREAVRSFRAKSMPRFTGR</sequence>
<dbReference type="Pfam" id="PF00378">
    <property type="entry name" value="ECH_1"/>
    <property type="match status" value="1"/>
</dbReference>
<protein>
    <submittedName>
        <fullName evidence="3">Enoyl-CoA hydratase</fullName>
    </submittedName>
</protein>
<dbReference type="RefSeq" id="WP_150611451.1">
    <property type="nucleotide sequence ID" value="NZ_CABPRU010000001.1"/>
</dbReference>
<evidence type="ECO:0000256" key="1">
    <source>
        <dbReference type="ARBA" id="ARBA00005254"/>
    </source>
</evidence>
<accession>A0A5E4SHX8</accession>
<reference evidence="3 4" key="1">
    <citation type="submission" date="2019-08" db="EMBL/GenBank/DDBJ databases">
        <authorList>
            <person name="Peeters C."/>
        </authorList>
    </citation>
    <scope>NUCLEOTIDE SEQUENCE [LARGE SCALE GENOMIC DNA]</scope>
    <source>
        <strain evidence="3 4">LMG 31013</strain>
    </source>
</reference>
<dbReference type="EMBL" id="CABPRU010000001">
    <property type="protein sequence ID" value="VVD73639.1"/>
    <property type="molecule type" value="Genomic_DNA"/>
</dbReference>
<comment type="similarity">
    <text evidence="1 2">Belongs to the enoyl-CoA hydratase/isomerase family.</text>
</comment>
<evidence type="ECO:0000313" key="3">
    <source>
        <dbReference type="EMBL" id="VVD73639.1"/>
    </source>
</evidence>
<name>A0A5E4SHX8_9BURK</name>
<evidence type="ECO:0000256" key="2">
    <source>
        <dbReference type="RuleBase" id="RU003707"/>
    </source>
</evidence>